<dbReference type="InterPro" id="IPR029016">
    <property type="entry name" value="GAF-like_dom_sf"/>
</dbReference>
<feature type="domain" description="PAC" evidence="15">
    <location>
        <begin position="246"/>
        <end position="298"/>
    </location>
</feature>
<reference evidence="16 17" key="1">
    <citation type="submission" date="2020-08" db="EMBL/GenBank/DDBJ databases">
        <title>Functional genomics of gut bacteria from endangered species of beetles.</title>
        <authorList>
            <person name="Carlos-Shanley C."/>
        </authorList>
    </citation>
    <scope>NUCLEOTIDE SEQUENCE [LARGE SCALE GENOMIC DNA]</scope>
    <source>
        <strain evidence="16 17">S00123</strain>
    </source>
</reference>
<dbReference type="SMART" id="SM00086">
    <property type="entry name" value="PAC"/>
    <property type="match status" value="1"/>
</dbReference>
<dbReference type="PROSITE" id="PS50113">
    <property type="entry name" value="PAC"/>
    <property type="match status" value="1"/>
</dbReference>
<dbReference type="InterPro" id="IPR003018">
    <property type="entry name" value="GAF"/>
</dbReference>
<protein>
    <recommendedName>
        <fullName evidence="2">histidine kinase</fullName>
        <ecNumber evidence="2">2.7.13.3</ecNumber>
    </recommendedName>
</protein>
<sequence>MTDASTSTWTEADRLKALRATGILDTDREPAFDDIVELAASLCETPVAVVNLIDAERQWFKAEVGLGVRETPLETSFCRHALLEADRLVVPDAREDARFACNPLVTAEGGFRFYAGVLLKSDDGAPLGTLCVLDVVPRPEGLTPVQLRALEVMANQVMTLLDLRRGLARERAGNARFDALADSMPQMVWSTRPDGFHDYFNARWHEFTGTTPGSTDGAAWSDLFHPEDRERAWDVWRESLATGEPYEIEYRLRRHDGLYRWTLGRATAIRDDEGEIVRWFGTCTDIDDLKQIERGKELVSQELSHRIKNIFAVVSALVALSARQHPEAKAFSQSLRTRINALARAHEFVRPHTEVSAPSVGAMTLHAFLEAMFRPYTGVQGTPRVLLSGDDAVFDDQAATSVALLFHEMATNAAKYGALSEPDGWVTLETRKADDRFILVWREHGGPPVTGAPTRAGFGTTLSTLSVEGQLGGRLERLWLAEGLVVKADLPATALSRRRAALKTA</sequence>
<dbReference type="Pfam" id="PF08447">
    <property type="entry name" value="PAS_3"/>
    <property type="match status" value="1"/>
</dbReference>
<keyword evidence="7" id="KW-0288">FMN</keyword>
<dbReference type="EC" id="2.7.13.3" evidence="2"/>
<keyword evidence="8" id="KW-0808">Transferase</keyword>
<keyword evidence="9" id="KW-0547">Nucleotide-binding</keyword>
<evidence type="ECO:0000256" key="10">
    <source>
        <dbReference type="ARBA" id="ARBA00022777"/>
    </source>
</evidence>
<keyword evidence="6" id="KW-0285">Flavoprotein</keyword>
<keyword evidence="4" id="KW-0597">Phosphoprotein</keyword>
<evidence type="ECO:0000313" key="17">
    <source>
        <dbReference type="Proteomes" id="UP000539957"/>
    </source>
</evidence>
<dbReference type="SMART" id="SM00911">
    <property type="entry name" value="HWE_HK"/>
    <property type="match status" value="1"/>
</dbReference>
<accession>A0A7W7ILD7</accession>
<comment type="catalytic activity">
    <reaction evidence="1">
        <text>ATP + protein L-histidine = ADP + protein N-phospho-L-histidine.</text>
        <dbReference type="EC" id="2.7.13.3"/>
    </reaction>
</comment>
<evidence type="ECO:0000256" key="5">
    <source>
        <dbReference type="ARBA" id="ARBA00022606"/>
    </source>
</evidence>
<evidence type="ECO:0000256" key="3">
    <source>
        <dbReference type="ARBA" id="ARBA00022543"/>
    </source>
</evidence>
<keyword evidence="12" id="KW-0157">Chromophore</keyword>
<evidence type="ECO:0000256" key="11">
    <source>
        <dbReference type="ARBA" id="ARBA00022840"/>
    </source>
</evidence>
<dbReference type="SMART" id="SM00065">
    <property type="entry name" value="GAF"/>
    <property type="match status" value="1"/>
</dbReference>
<dbReference type="InterPro" id="IPR001610">
    <property type="entry name" value="PAC"/>
</dbReference>
<evidence type="ECO:0000313" key="16">
    <source>
        <dbReference type="EMBL" id="MBB4796479.1"/>
    </source>
</evidence>
<dbReference type="InterPro" id="IPR013655">
    <property type="entry name" value="PAS_fold_3"/>
</dbReference>
<dbReference type="GO" id="GO:0004673">
    <property type="term" value="F:protein histidine kinase activity"/>
    <property type="evidence" value="ECO:0007669"/>
    <property type="project" value="UniProtKB-EC"/>
</dbReference>
<evidence type="ECO:0000259" key="14">
    <source>
        <dbReference type="PROSITE" id="PS50112"/>
    </source>
</evidence>
<proteinExistence type="predicted"/>
<evidence type="ECO:0000256" key="7">
    <source>
        <dbReference type="ARBA" id="ARBA00022643"/>
    </source>
</evidence>
<evidence type="ECO:0000256" key="13">
    <source>
        <dbReference type="ARBA" id="ARBA00023170"/>
    </source>
</evidence>
<dbReference type="InterPro" id="IPR000700">
    <property type="entry name" value="PAS-assoc_C"/>
</dbReference>
<dbReference type="Proteomes" id="UP000539957">
    <property type="component" value="Unassembled WGS sequence"/>
</dbReference>
<keyword evidence="17" id="KW-1185">Reference proteome</keyword>
<dbReference type="Gene3D" id="3.30.565.10">
    <property type="entry name" value="Histidine kinase-like ATPase, C-terminal domain"/>
    <property type="match status" value="1"/>
</dbReference>
<dbReference type="GO" id="GO:0005524">
    <property type="term" value="F:ATP binding"/>
    <property type="evidence" value="ECO:0007669"/>
    <property type="project" value="UniProtKB-KW"/>
</dbReference>
<dbReference type="Pfam" id="PF07536">
    <property type="entry name" value="HWE_HK"/>
    <property type="match status" value="1"/>
</dbReference>
<dbReference type="AlphaFoldDB" id="A0A7W7ILD7"/>
<dbReference type="SMART" id="SM00091">
    <property type="entry name" value="PAS"/>
    <property type="match status" value="1"/>
</dbReference>
<keyword evidence="11" id="KW-0067">ATP-binding</keyword>
<keyword evidence="5" id="KW-0716">Sensory transduction</keyword>
<dbReference type="InterPro" id="IPR035965">
    <property type="entry name" value="PAS-like_dom_sf"/>
</dbReference>
<keyword evidence="3" id="KW-0600">Photoreceptor protein</keyword>
<dbReference type="InterPro" id="IPR011102">
    <property type="entry name" value="Sig_transdc_His_kinase_HWE"/>
</dbReference>
<dbReference type="FunFam" id="3.30.450.20:FF:000099">
    <property type="entry name" value="Sensory box sensor histidine kinase"/>
    <property type="match status" value="1"/>
</dbReference>
<evidence type="ECO:0000256" key="8">
    <source>
        <dbReference type="ARBA" id="ARBA00022679"/>
    </source>
</evidence>
<evidence type="ECO:0000256" key="6">
    <source>
        <dbReference type="ARBA" id="ARBA00022630"/>
    </source>
</evidence>
<dbReference type="InterPro" id="IPR000014">
    <property type="entry name" value="PAS"/>
</dbReference>
<comment type="caution">
    <text evidence="16">The sequence shown here is derived from an EMBL/GenBank/DDBJ whole genome shotgun (WGS) entry which is preliminary data.</text>
</comment>
<dbReference type="CDD" id="cd00130">
    <property type="entry name" value="PAS"/>
    <property type="match status" value="1"/>
</dbReference>
<dbReference type="Gene3D" id="3.30.450.20">
    <property type="entry name" value="PAS domain"/>
    <property type="match status" value="1"/>
</dbReference>
<dbReference type="PROSITE" id="PS50112">
    <property type="entry name" value="PAS"/>
    <property type="match status" value="1"/>
</dbReference>
<dbReference type="Gene3D" id="3.30.450.40">
    <property type="match status" value="1"/>
</dbReference>
<evidence type="ECO:0000256" key="9">
    <source>
        <dbReference type="ARBA" id="ARBA00022741"/>
    </source>
</evidence>
<dbReference type="InterPro" id="IPR036890">
    <property type="entry name" value="HATPase_C_sf"/>
</dbReference>
<dbReference type="RefSeq" id="WP_184265973.1">
    <property type="nucleotide sequence ID" value="NZ_JACHKY010000001.1"/>
</dbReference>
<dbReference type="NCBIfam" id="TIGR00229">
    <property type="entry name" value="sensory_box"/>
    <property type="match status" value="1"/>
</dbReference>
<evidence type="ECO:0000256" key="4">
    <source>
        <dbReference type="ARBA" id="ARBA00022553"/>
    </source>
</evidence>
<dbReference type="Pfam" id="PF01590">
    <property type="entry name" value="GAF"/>
    <property type="match status" value="1"/>
</dbReference>
<dbReference type="PANTHER" id="PTHR43102">
    <property type="entry name" value="SLR1143 PROTEIN"/>
    <property type="match status" value="1"/>
</dbReference>
<dbReference type="EMBL" id="JACHKY010000001">
    <property type="protein sequence ID" value="MBB4796479.1"/>
    <property type="molecule type" value="Genomic_DNA"/>
</dbReference>
<dbReference type="GO" id="GO:0009881">
    <property type="term" value="F:photoreceptor activity"/>
    <property type="evidence" value="ECO:0007669"/>
    <property type="project" value="UniProtKB-KW"/>
</dbReference>
<dbReference type="PANTHER" id="PTHR43102:SF2">
    <property type="entry name" value="GAF DOMAIN-CONTAINING PROTEIN"/>
    <property type="match status" value="1"/>
</dbReference>
<dbReference type="SUPFAM" id="SSF55781">
    <property type="entry name" value="GAF domain-like"/>
    <property type="match status" value="1"/>
</dbReference>
<evidence type="ECO:0000256" key="1">
    <source>
        <dbReference type="ARBA" id="ARBA00000085"/>
    </source>
</evidence>
<keyword evidence="10" id="KW-0418">Kinase</keyword>
<name>A0A7W7ILD7_9CAUL</name>
<feature type="domain" description="PAS" evidence="14">
    <location>
        <begin position="173"/>
        <end position="243"/>
    </location>
</feature>
<evidence type="ECO:0000256" key="12">
    <source>
        <dbReference type="ARBA" id="ARBA00022991"/>
    </source>
</evidence>
<keyword evidence="13" id="KW-0675">Receptor</keyword>
<gene>
    <name evidence="16" type="ORF">HNP32_000193</name>
</gene>
<evidence type="ECO:0000259" key="15">
    <source>
        <dbReference type="PROSITE" id="PS50113"/>
    </source>
</evidence>
<organism evidence="16 17">
    <name type="scientific">Brevundimonas bullata</name>
    <dbReference type="NCBI Taxonomy" id="13160"/>
    <lineage>
        <taxon>Bacteria</taxon>
        <taxon>Pseudomonadati</taxon>
        <taxon>Pseudomonadota</taxon>
        <taxon>Alphaproteobacteria</taxon>
        <taxon>Caulobacterales</taxon>
        <taxon>Caulobacteraceae</taxon>
        <taxon>Brevundimonas</taxon>
    </lineage>
</organism>
<dbReference type="SUPFAM" id="SSF55785">
    <property type="entry name" value="PYP-like sensor domain (PAS domain)"/>
    <property type="match status" value="1"/>
</dbReference>
<evidence type="ECO:0000256" key="2">
    <source>
        <dbReference type="ARBA" id="ARBA00012438"/>
    </source>
</evidence>